<dbReference type="PANTHER" id="PTHR14149:SF14">
    <property type="entry name" value="CALPONIN-HOMOLOGY (CH) DOMAIN-CONTAINING PROTEIN"/>
    <property type="match status" value="1"/>
</dbReference>
<dbReference type="Pfam" id="PF00616">
    <property type="entry name" value="RasGAP"/>
    <property type="match status" value="1"/>
</dbReference>
<dbReference type="InterPro" id="IPR001936">
    <property type="entry name" value="RasGAP_dom"/>
</dbReference>
<dbReference type="AlphaFoldDB" id="A0A9Q0LUF2"/>
<dbReference type="InterPro" id="IPR008936">
    <property type="entry name" value="Rho_GTPase_activation_prot"/>
</dbReference>
<dbReference type="SUPFAM" id="SSF48350">
    <property type="entry name" value="GTPase activation domain, GAP"/>
    <property type="match status" value="1"/>
</dbReference>
<dbReference type="OrthoDB" id="775356at2759"/>
<feature type="domain" description="Ras-GAP" evidence="1">
    <location>
        <begin position="147"/>
        <end position="357"/>
    </location>
</feature>
<accession>A0A9Q0LUF2</accession>
<dbReference type="SMART" id="SM00323">
    <property type="entry name" value="RasGAP"/>
    <property type="match status" value="1"/>
</dbReference>
<protein>
    <submittedName>
        <fullName evidence="2">Gtpase-activating protein</fullName>
    </submittedName>
</protein>
<dbReference type="GO" id="GO:1903479">
    <property type="term" value="P:mitotic actomyosin contractile ring assembly actin filament organization"/>
    <property type="evidence" value="ECO:0007669"/>
    <property type="project" value="TreeGrafter"/>
</dbReference>
<name>A0A9Q0LUF2_ANAIG</name>
<dbReference type="GO" id="GO:0005938">
    <property type="term" value="C:cell cortex"/>
    <property type="evidence" value="ECO:0007669"/>
    <property type="project" value="TreeGrafter"/>
</dbReference>
<gene>
    <name evidence="2" type="ORF">M0811_04253</name>
</gene>
<evidence type="ECO:0000259" key="1">
    <source>
        <dbReference type="PROSITE" id="PS50018"/>
    </source>
</evidence>
<dbReference type="Gene3D" id="1.10.506.10">
    <property type="entry name" value="GTPase Activation - p120gap, domain 1"/>
    <property type="match status" value="1"/>
</dbReference>
<proteinExistence type="predicted"/>
<evidence type="ECO:0000313" key="2">
    <source>
        <dbReference type="EMBL" id="KAJ5079232.1"/>
    </source>
</evidence>
<dbReference type="Proteomes" id="UP001149090">
    <property type="component" value="Unassembled WGS sequence"/>
</dbReference>
<reference evidence="2" key="1">
    <citation type="submission" date="2022-10" db="EMBL/GenBank/DDBJ databases">
        <title>Novel sulphate-reducing endosymbionts in the free-living metamonad Anaeramoeba.</title>
        <authorList>
            <person name="Jerlstrom-Hultqvist J."/>
            <person name="Cepicka I."/>
            <person name="Gallot-Lavallee L."/>
            <person name="Salas-Leiva D."/>
            <person name="Curtis B.A."/>
            <person name="Zahonova K."/>
            <person name="Pipaliya S."/>
            <person name="Dacks J."/>
            <person name="Roger A.J."/>
        </authorList>
    </citation>
    <scope>NUCLEOTIDE SEQUENCE</scope>
    <source>
        <strain evidence="2">BMAN</strain>
    </source>
</reference>
<dbReference type="InterPro" id="IPR000593">
    <property type="entry name" value="RasGAP_C"/>
</dbReference>
<sequence>MEQQKIQKEKEFKINSKINQVQFFQDLQYLDQVKKKVLVQLNSNYELEKQVINYDHQISHLLQKQISTAQEGLKTQTQNENISIEKEITKKIIDEQKYVDFIFLLYYKPIYISKIIHTIPGIQSPKFLEIVMNSIYEDQESQNTDILLSSTFNLSLHEEFKKNQYLNTILRSNSTLSKILTRYTRRNSGINYLKEVLSDFIQSIATNEEQNLEINPIKIYEEIYNENQGNNSDMKDPKEISYGECENFKEITNRSKKRLIQLQKFFEQLVDNIFQSVEKIPKGIRLICKRIRDFSQEFLTEINEFSLTALVGGFFILRFINPAIVGAKSLDIIEKDVNSDCKRTSVLLAKMLQNLSNMVDIFEDKEKYMTVFRDIILSKRNDLISFINSICKVEEYEIDEEIIQFNDLLSGAPEISIRINDIYFLHELFSKNIDEIGLDLNDPLKNLLNSLGSVQTQIPAEQNYLMKIPLKKSITSTIGHRKSSYFVIYKDTLLNLTTIYHEIQKKTTKNEILKYEKFIKILNQIRQEAKNFHNLKMNNKIKHLLSNIKILIRERVILPENDFQKLHFDVQDILSNIKETHSKIFEEINLLEKVHSYLLLQRKPLQTKKDSYPQYLANINVELQTKPTLVNRSKSMKMNPKSRVLKKQFFEKTHEELEKSGVLVSSAIPEERQEFVYFVFRKTEKTGIYLLDVMVQQKKEPLETLTLLMRDLLQDRLNSKKNFDLEYLKLDVEKMIKLLEEYF</sequence>
<dbReference type="Pfam" id="PF03836">
    <property type="entry name" value="RasGAP_C"/>
    <property type="match status" value="1"/>
</dbReference>
<dbReference type="GO" id="GO:0005096">
    <property type="term" value="F:GTPase activator activity"/>
    <property type="evidence" value="ECO:0007669"/>
    <property type="project" value="TreeGrafter"/>
</dbReference>
<dbReference type="GO" id="GO:0051015">
    <property type="term" value="F:actin filament binding"/>
    <property type="evidence" value="ECO:0007669"/>
    <property type="project" value="TreeGrafter"/>
</dbReference>
<dbReference type="PANTHER" id="PTHR14149">
    <property type="entry name" value="RAS GTPASE-ACTIVATING PROTEIN WITH IQ MOTIF"/>
    <property type="match status" value="1"/>
</dbReference>
<dbReference type="EMBL" id="JAPDFW010000033">
    <property type="protein sequence ID" value="KAJ5079232.1"/>
    <property type="molecule type" value="Genomic_DNA"/>
</dbReference>
<organism evidence="2 3">
    <name type="scientific">Anaeramoeba ignava</name>
    <name type="common">Anaerobic marine amoeba</name>
    <dbReference type="NCBI Taxonomy" id="1746090"/>
    <lineage>
        <taxon>Eukaryota</taxon>
        <taxon>Metamonada</taxon>
        <taxon>Anaeramoebidae</taxon>
        <taxon>Anaeramoeba</taxon>
    </lineage>
</organism>
<dbReference type="PROSITE" id="PS50018">
    <property type="entry name" value="RAS_GTPASE_ACTIV_2"/>
    <property type="match status" value="1"/>
</dbReference>
<dbReference type="GO" id="GO:0005516">
    <property type="term" value="F:calmodulin binding"/>
    <property type="evidence" value="ECO:0007669"/>
    <property type="project" value="TreeGrafter"/>
</dbReference>
<dbReference type="SUPFAM" id="SSF143885">
    <property type="entry name" value="RGC domain-like"/>
    <property type="match status" value="1"/>
</dbReference>
<keyword evidence="3" id="KW-1185">Reference proteome</keyword>
<comment type="caution">
    <text evidence="2">The sequence shown here is derived from an EMBL/GenBank/DDBJ whole genome shotgun (WGS) entry which is preliminary data.</text>
</comment>
<evidence type="ECO:0000313" key="3">
    <source>
        <dbReference type="Proteomes" id="UP001149090"/>
    </source>
</evidence>